<feature type="region of interest" description="Disordered" evidence="2">
    <location>
        <begin position="62"/>
        <end position="81"/>
    </location>
</feature>
<dbReference type="Proteomes" id="UP001287356">
    <property type="component" value="Unassembled WGS sequence"/>
</dbReference>
<dbReference type="InterPro" id="IPR021858">
    <property type="entry name" value="Fun_TF"/>
</dbReference>
<reference evidence="4" key="1">
    <citation type="journal article" date="2023" name="Mol. Phylogenet. Evol.">
        <title>Genome-scale phylogeny and comparative genomics of the fungal order Sordariales.</title>
        <authorList>
            <person name="Hensen N."/>
            <person name="Bonometti L."/>
            <person name="Westerberg I."/>
            <person name="Brannstrom I.O."/>
            <person name="Guillou S."/>
            <person name="Cros-Aarteil S."/>
            <person name="Calhoun S."/>
            <person name="Haridas S."/>
            <person name="Kuo A."/>
            <person name="Mondo S."/>
            <person name="Pangilinan J."/>
            <person name="Riley R."/>
            <person name="LaButti K."/>
            <person name="Andreopoulos B."/>
            <person name="Lipzen A."/>
            <person name="Chen C."/>
            <person name="Yan M."/>
            <person name="Daum C."/>
            <person name="Ng V."/>
            <person name="Clum A."/>
            <person name="Steindorff A."/>
            <person name="Ohm R.A."/>
            <person name="Martin F."/>
            <person name="Silar P."/>
            <person name="Natvig D.O."/>
            <person name="Lalanne C."/>
            <person name="Gautier V."/>
            <person name="Ament-Velasquez S.L."/>
            <person name="Kruys A."/>
            <person name="Hutchinson M.I."/>
            <person name="Powell A.J."/>
            <person name="Barry K."/>
            <person name="Miller A.N."/>
            <person name="Grigoriev I.V."/>
            <person name="Debuchy R."/>
            <person name="Gladieux P."/>
            <person name="Hiltunen Thoren M."/>
            <person name="Johannesson H."/>
        </authorList>
    </citation>
    <scope>NUCLEOTIDE SEQUENCE</scope>
    <source>
        <strain evidence="4">CBS 958.72</strain>
    </source>
</reference>
<dbReference type="Gene3D" id="4.10.240.10">
    <property type="entry name" value="Zn(2)-C6 fungal-type DNA-binding domain"/>
    <property type="match status" value="1"/>
</dbReference>
<dbReference type="Pfam" id="PF11951">
    <property type="entry name" value="Fungal_trans_2"/>
    <property type="match status" value="1"/>
</dbReference>
<dbReference type="SMART" id="SM00066">
    <property type="entry name" value="GAL4"/>
    <property type="match status" value="1"/>
</dbReference>
<evidence type="ECO:0000259" key="3">
    <source>
        <dbReference type="PROSITE" id="PS50048"/>
    </source>
</evidence>
<accession>A0AAE0TUW4</accession>
<keyword evidence="5" id="KW-1185">Reference proteome</keyword>
<keyword evidence="1" id="KW-0539">Nucleus</keyword>
<protein>
    <recommendedName>
        <fullName evidence="3">Zn(2)-C6 fungal-type domain-containing protein</fullName>
    </recommendedName>
</protein>
<dbReference type="EMBL" id="JAULSN010000002">
    <property type="protein sequence ID" value="KAK3380646.1"/>
    <property type="molecule type" value="Genomic_DNA"/>
</dbReference>
<dbReference type="SUPFAM" id="SSF57701">
    <property type="entry name" value="Zn2/Cys6 DNA-binding domain"/>
    <property type="match status" value="1"/>
</dbReference>
<feature type="domain" description="Zn(2)-C6 fungal-type" evidence="3">
    <location>
        <begin position="23"/>
        <end position="54"/>
    </location>
</feature>
<reference evidence="4" key="2">
    <citation type="submission" date="2023-06" db="EMBL/GenBank/DDBJ databases">
        <authorList>
            <consortium name="Lawrence Berkeley National Laboratory"/>
            <person name="Haridas S."/>
            <person name="Hensen N."/>
            <person name="Bonometti L."/>
            <person name="Westerberg I."/>
            <person name="Brannstrom I.O."/>
            <person name="Guillou S."/>
            <person name="Cros-Aarteil S."/>
            <person name="Calhoun S."/>
            <person name="Kuo A."/>
            <person name="Mondo S."/>
            <person name="Pangilinan J."/>
            <person name="Riley R."/>
            <person name="Labutti K."/>
            <person name="Andreopoulos B."/>
            <person name="Lipzen A."/>
            <person name="Chen C."/>
            <person name="Yanf M."/>
            <person name="Daum C."/>
            <person name="Ng V."/>
            <person name="Clum A."/>
            <person name="Steindorff A."/>
            <person name="Ohm R."/>
            <person name="Martin F."/>
            <person name="Silar P."/>
            <person name="Natvig D."/>
            <person name="Lalanne C."/>
            <person name="Gautier V."/>
            <person name="Ament-Velasquez S.L."/>
            <person name="Kruys A."/>
            <person name="Hutchinson M.I."/>
            <person name="Powell A.J."/>
            <person name="Barry K."/>
            <person name="Miller A.N."/>
            <person name="Grigoriev I.V."/>
            <person name="Debuchy R."/>
            <person name="Gladieux P."/>
            <person name="Thoren M.H."/>
            <person name="Johannesson H."/>
        </authorList>
    </citation>
    <scope>NUCLEOTIDE SEQUENCE</scope>
    <source>
        <strain evidence="4">CBS 958.72</strain>
    </source>
</reference>
<dbReference type="InterPro" id="IPR001138">
    <property type="entry name" value="Zn2Cys6_DnaBD"/>
</dbReference>
<sequence>MSGKSLSHPPARPPLVVERKKRACGECRRRKQKCDQRQPCRNCRRRMPEPICEYGITGKASKPSLLPLPSNHVASTTNPFHGATRQGEIARRQSHTEQSPSSNSVGVSSGPTLSPTQQDSNLVQLWNDFETQSSQIPQQSDNIPPPTNPYLSNFLPLSAQHPPLSQSSMFVATCMLGERVVMDRGIMIAARGNAIRTLHKMLSSPQSSTTDEAIAAVVKLVVNDLCYGETQHLRLHIDGVREMTRLRGGLASLGMNGSLAKMVIVADMVTAIAMEMPPLYPEQETTDYTALLESAGERSFSGNTITLQEAVSPQNSPSSSSAPFSSLEPSTAAVLSDVEFLVDTVLGLPQSPSPWELQKVQSMSAWVRNRVAAQTEHKSAAAMNLHRAVRLAGLAYCRAIQERRPLSRVVGEAEAPDIVDATRMVSLEIWAGQLGPLLWILTAALPAARSSPRCHTGKNMVMAASLQMALDDWASAAKALRRIVKLQAWLCAGEGRDENPAGQGFQ</sequence>
<gene>
    <name evidence="4" type="ORF">B0T24DRAFT_198469</name>
</gene>
<dbReference type="GO" id="GO:0008270">
    <property type="term" value="F:zinc ion binding"/>
    <property type="evidence" value="ECO:0007669"/>
    <property type="project" value="InterPro"/>
</dbReference>
<dbReference type="PANTHER" id="PTHR37540:SF9">
    <property type="entry name" value="ZN(2)-C6 FUNGAL-TYPE DOMAIN-CONTAINING PROTEIN"/>
    <property type="match status" value="1"/>
</dbReference>
<name>A0AAE0TUW4_9PEZI</name>
<comment type="caution">
    <text evidence="4">The sequence shown here is derived from an EMBL/GenBank/DDBJ whole genome shotgun (WGS) entry which is preliminary data.</text>
</comment>
<evidence type="ECO:0000313" key="4">
    <source>
        <dbReference type="EMBL" id="KAK3380646.1"/>
    </source>
</evidence>
<dbReference type="PROSITE" id="PS00463">
    <property type="entry name" value="ZN2_CY6_FUNGAL_1"/>
    <property type="match status" value="1"/>
</dbReference>
<evidence type="ECO:0000313" key="5">
    <source>
        <dbReference type="Proteomes" id="UP001287356"/>
    </source>
</evidence>
<feature type="region of interest" description="Disordered" evidence="2">
    <location>
        <begin position="87"/>
        <end position="118"/>
    </location>
</feature>
<dbReference type="InterPro" id="IPR036864">
    <property type="entry name" value="Zn2-C6_fun-type_DNA-bd_sf"/>
</dbReference>
<dbReference type="Pfam" id="PF00172">
    <property type="entry name" value="Zn_clus"/>
    <property type="match status" value="1"/>
</dbReference>
<organism evidence="4 5">
    <name type="scientific">Lasiosphaeria ovina</name>
    <dbReference type="NCBI Taxonomy" id="92902"/>
    <lineage>
        <taxon>Eukaryota</taxon>
        <taxon>Fungi</taxon>
        <taxon>Dikarya</taxon>
        <taxon>Ascomycota</taxon>
        <taxon>Pezizomycotina</taxon>
        <taxon>Sordariomycetes</taxon>
        <taxon>Sordariomycetidae</taxon>
        <taxon>Sordariales</taxon>
        <taxon>Lasiosphaeriaceae</taxon>
        <taxon>Lasiosphaeria</taxon>
    </lineage>
</organism>
<evidence type="ECO:0000256" key="1">
    <source>
        <dbReference type="ARBA" id="ARBA00023242"/>
    </source>
</evidence>
<dbReference type="PROSITE" id="PS50048">
    <property type="entry name" value="ZN2_CY6_FUNGAL_2"/>
    <property type="match status" value="1"/>
</dbReference>
<dbReference type="PANTHER" id="PTHR37540">
    <property type="entry name" value="TRANSCRIPTION FACTOR (ACR-2), PUTATIVE-RELATED-RELATED"/>
    <property type="match status" value="1"/>
</dbReference>
<dbReference type="CDD" id="cd00067">
    <property type="entry name" value="GAL4"/>
    <property type="match status" value="1"/>
</dbReference>
<feature type="compositionally biased region" description="Low complexity" evidence="2">
    <location>
        <begin position="99"/>
        <end position="111"/>
    </location>
</feature>
<proteinExistence type="predicted"/>
<dbReference type="GO" id="GO:0000981">
    <property type="term" value="F:DNA-binding transcription factor activity, RNA polymerase II-specific"/>
    <property type="evidence" value="ECO:0007669"/>
    <property type="project" value="InterPro"/>
</dbReference>
<dbReference type="AlphaFoldDB" id="A0AAE0TUW4"/>
<evidence type="ECO:0000256" key="2">
    <source>
        <dbReference type="SAM" id="MobiDB-lite"/>
    </source>
</evidence>